<organism evidence="2 3">
    <name type="scientific">Mycobacterium bohemicum DSM 44277</name>
    <dbReference type="NCBI Taxonomy" id="1236609"/>
    <lineage>
        <taxon>Bacteria</taxon>
        <taxon>Bacillati</taxon>
        <taxon>Actinomycetota</taxon>
        <taxon>Actinomycetes</taxon>
        <taxon>Mycobacteriales</taxon>
        <taxon>Mycobacteriaceae</taxon>
        <taxon>Mycobacterium</taxon>
    </lineage>
</organism>
<dbReference type="SUPFAM" id="SSF47598">
    <property type="entry name" value="Ribbon-helix-helix"/>
    <property type="match status" value="1"/>
</dbReference>
<dbReference type="Proteomes" id="UP000198875">
    <property type="component" value="Unassembled WGS sequence"/>
</dbReference>
<dbReference type="EMBL" id="CSTD01000001">
    <property type="protein sequence ID" value="CPR02866.1"/>
    <property type="molecule type" value="Genomic_DNA"/>
</dbReference>
<evidence type="ECO:0000259" key="1">
    <source>
        <dbReference type="Pfam" id="PF01402"/>
    </source>
</evidence>
<reference evidence="2 3" key="1">
    <citation type="submission" date="2015-03" db="EMBL/GenBank/DDBJ databases">
        <authorList>
            <person name="Murphy D."/>
        </authorList>
    </citation>
    <scope>NUCLEOTIDE SEQUENCE [LARGE SCALE GENOMIC DNA]</scope>
    <source>
        <strain evidence="2 3">DSM 44277</strain>
    </source>
</reference>
<dbReference type="Pfam" id="PF01402">
    <property type="entry name" value="RHH_1"/>
    <property type="match status" value="1"/>
</dbReference>
<gene>
    <name evidence="2" type="ORF">BN971_00239</name>
</gene>
<dbReference type="AlphaFoldDB" id="A0A0U0W1Q5"/>
<name>A0A0U0W1Q5_MYCBE</name>
<dbReference type="CDD" id="cd22231">
    <property type="entry name" value="RHH_NikR_HicB-like"/>
    <property type="match status" value="1"/>
</dbReference>
<dbReference type="InterPro" id="IPR010985">
    <property type="entry name" value="Ribbon_hlx_hlx"/>
</dbReference>
<dbReference type="InterPro" id="IPR002145">
    <property type="entry name" value="CopG"/>
</dbReference>
<evidence type="ECO:0000313" key="3">
    <source>
        <dbReference type="Proteomes" id="UP000198875"/>
    </source>
</evidence>
<accession>A0A0U0W1Q5</accession>
<dbReference type="GO" id="GO:0006355">
    <property type="term" value="P:regulation of DNA-templated transcription"/>
    <property type="evidence" value="ECO:0007669"/>
    <property type="project" value="InterPro"/>
</dbReference>
<proteinExistence type="predicted"/>
<sequence>MKLSVSLSVEDVRVLDEYMKRTGLPSRSAAVQRAIRMLRYPSLEEDYGNAWGEWSAAGEEDVWDNATGDGSSDAAR</sequence>
<protein>
    <submittedName>
        <fullName evidence="2">Transcriptional regulator</fullName>
    </submittedName>
</protein>
<dbReference type="RefSeq" id="WP_085181524.1">
    <property type="nucleotide sequence ID" value="NZ_CSTD01000001.1"/>
</dbReference>
<dbReference type="OrthoDB" id="3692970at2"/>
<feature type="domain" description="Ribbon-helix-helix protein CopG" evidence="1">
    <location>
        <begin position="2"/>
        <end position="38"/>
    </location>
</feature>
<evidence type="ECO:0000313" key="2">
    <source>
        <dbReference type="EMBL" id="CPR02866.1"/>
    </source>
</evidence>